<comment type="caution">
    <text evidence="1">The sequence shown here is derived from an EMBL/GenBank/DDBJ whole genome shotgun (WGS) entry which is preliminary data.</text>
</comment>
<dbReference type="PANTHER" id="PTHR11439">
    <property type="entry name" value="GAG-POL-RELATED RETROTRANSPOSON"/>
    <property type="match status" value="1"/>
</dbReference>
<reference evidence="1 2" key="1">
    <citation type="submission" date="2017-11" db="EMBL/GenBank/DDBJ databases">
        <title>De-novo sequencing of pomegranate (Punica granatum L.) genome.</title>
        <authorList>
            <person name="Akparov Z."/>
            <person name="Amiraslanov A."/>
            <person name="Hajiyeva S."/>
            <person name="Abbasov M."/>
            <person name="Kaur K."/>
            <person name="Hamwieh A."/>
            <person name="Solovyev V."/>
            <person name="Salamov A."/>
            <person name="Braich B."/>
            <person name="Kosarev P."/>
            <person name="Mahmoud A."/>
            <person name="Hajiyev E."/>
            <person name="Babayeva S."/>
            <person name="Izzatullayeva V."/>
            <person name="Mammadov A."/>
            <person name="Mammadov A."/>
            <person name="Sharifova S."/>
            <person name="Ojaghi J."/>
            <person name="Eynullazada K."/>
            <person name="Bayramov B."/>
            <person name="Abdulazimova A."/>
            <person name="Shahmuradov I."/>
        </authorList>
    </citation>
    <scope>NUCLEOTIDE SEQUENCE [LARGE SCALE GENOMIC DNA]</scope>
    <source>
        <strain evidence="2">cv. AG2017</strain>
        <tissue evidence="1">Leaf</tissue>
    </source>
</reference>
<organism evidence="1 2">
    <name type="scientific">Punica granatum</name>
    <name type="common">Pomegranate</name>
    <dbReference type="NCBI Taxonomy" id="22663"/>
    <lineage>
        <taxon>Eukaryota</taxon>
        <taxon>Viridiplantae</taxon>
        <taxon>Streptophyta</taxon>
        <taxon>Embryophyta</taxon>
        <taxon>Tracheophyta</taxon>
        <taxon>Spermatophyta</taxon>
        <taxon>Magnoliopsida</taxon>
        <taxon>eudicotyledons</taxon>
        <taxon>Gunneridae</taxon>
        <taxon>Pentapetalae</taxon>
        <taxon>rosids</taxon>
        <taxon>malvids</taxon>
        <taxon>Myrtales</taxon>
        <taxon>Lythraceae</taxon>
        <taxon>Punica</taxon>
    </lineage>
</organism>
<proteinExistence type="predicted"/>
<accession>A0A2I0J625</accession>
<keyword evidence="2" id="KW-1185">Reference proteome</keyword>
<protein>
    <recommendedName>
        <fullName evidence="3">Reverse transcriptase Ty1/copia-type domain-containing protein</fullName>
    </recommendedName>
</protein>
<evidence type="ECO:0000313" key="1">
    <source>
        <dbReference type="EMBL" id="PKI51688.1"/>
    </source>
</evidence>
<dbReference type="STRING" id="22663.A0A2I0J625"/>
<dbReference type="CDD" id="cd09272">
    <property type="entry name" value="RNase_HI_RT_Ty1"/>
    <property type="match status" value="1"/>
</dbReference>
<evidence type="ECO:0000313" key="2">
    <source>
        <dbReference type="Proteomes" id="UP000233551"/>
    </source>
</evidence>
<dbReference type="Proteomes" id="UP000233551">
    <property type="component" value="Unassembled WGS sequence"/>
</dbReference>
<dbReference type="EMBL" id="PGOL01001998">
    <property type="protein sequence ID" value="PKI51688.1"/>
    <property type="molecule type" value="Genomic_DNA"/>
</dbReference>
<gene>
    <name evidence="1" type="ORF">CRG98_027928</name>
</gene>
<evidence type="ECO:0008006" key="3">
    <source>
        <dbReference type="Google" id="ProtNLM"/>
    </source>
</evidence>
<sequence length="128" mass="14613">MDVNNKQSTVARSSAEAEYRPMAGAVSEILWLRSLLNSLGIKYSEPTRLFCDNQAALHIAANPVFHERTKHIEIDCHFVREHIRSHIIKTSHVPMKLQLADIFTKALGRDRFRFLLGKLGIRNPHTPT</sequence>
<name>A0A2I0J625_PUNGR</name>
<dbReference type="AlphaFoldDB" id="A0A2I0J625"/>
<dbReference type="PANTHER" id="PTHR11439:SF470">
    <property type="entry name" value="CYSTEINE-RICH RLK (RECEPTOR-LIKE PROTEIN KINASE) 8"/>
    <property type="match status" value="1"/>
</dbReference>